<proteinExistence type="predicted"/>
<evidence type="ECO:0000313" key="3">
    <source>
        <dbReference type="Proteomes" id="UP000217918"/>
    </source>
</evidence>
<sequence length="189" mass="22280">MTELTDRTLICQLQQSMDSSELATLFDRYRPVLYRLQQTYYIPGFEQDDWIQEARLVLYTAVQKFQLERTTSFGAFYRLNLTHRIFDLIRQTQALKRQMNHTAVSIEAQSSYFADTLPDFRWALREQLEVKEAIWQLLPRLSVVERTVFVGILRGDSLELISQHQALTYKQARSAAQRSQAKLRRLLAE</sequence>
<dbReference type="AlphaFoldDB" id="A0A2A3TWE4"/>
<dbReference type="InterPro" id="IPR013324">
    <property type="entry name" value="RNA_pol_sigma_r3/r4-like"/>
</dbReference>
<dbReference type="Gene3D" id="1.10.1740.10">
    <property type="match status" value="1"/>
</dbReference>
<protein>
    <submittedName>
        <fullName evidence="2">Competence protein ComX</fullName>
    </submittedName>
</protein>
<dbReference type="SUPFAM" id="SSF88659">
    <property type="entry name" value="Sigma3 and sigma4 domains of RNA polymerase sigma factors"/>
    <property type="match status" value="1"/>
</dbReference>
<dbReference type="RefSeq" id="WP_096109759.1">
    <property type="nucleotide sequence ID" value="NZ_NVYO01000001.1"/>
</dbReference>
<reference evidence="2 3" key="1">
    <citation type="submission" date="2017-09" db="EMBL/GenBank/DDBJ databases">
        <title>Genome sequence of Lactobacillus brevis D7.</title>
        <authorList>
            <person name="Kwon M.-S."/>
            <person name="Lim S.K."/>
            <person name="Choi H.-J."/>
        </authorList>
    </citation>
    <scope>NUCLEOTIDE SEQUENCE [LARGE SCALE GENOMIC DNA]</scope>
    <source>
        <strain evidence="2 3">D7</strain>
    </source>
</reference>
<dbReference type="EMBL" id="NVYO01000001">
    <property type="protein sequence ID" value="PBQ23107.1"/>
    <property type="molecule type" value="Genomic_DNA"/>
</dbReference>
<dbReference type="Pfam" id="PF04542">
    <property type="entry name" value="Sigma70_r2"/>
    <property type="match status" value="1"/>
</dbReference>
<name>A0A2A3TWE4_LEVBR</name>
<dbReference type="InterPro" id="IPR014284">
    <property type="entry name" value="RNA_pol_sigma-70_dom"/>
</dbReference>
<dbReference type="Proteomes" id="UP000217918">
    <property type="component" value="Unassembled WGS sequence"/>
</dbReference>
<dbReference type="GO" id="GO:0003700">
    <property type="term" value="F:DNA-binding transcription factor activity"/>
    <property type="evidence" value="ECO:0007669"/>
    <property type="project" value="InterPro"/>
</dbReference>
<accession>A0A2A3TWE4</accession>
<dbReference type="NCBIfam" id="TIGR02937">
    <property type="entry name" value="sigma70-ECF"/>
    <property type="match status" value="1"/>
</dbReference>
<feature type="domain" description="RNA polymerase sigma-70 region 2" evidence="1">
    <location>
        <begin position="25"/>
        <end position="93"/>
    </location>
</feature>
<dbReference type="InterPro" id="IPR007627">
    <property type="entry name" value="RNA_pol_sigma70_r2"/>
</dbReference>
<gene>
    <name evidence="2" type="ORF">CNR29_03380</name>
</gene>
<evidence type="ECO:0000313" key="2">
    <source>
        <dbReference type="EMBL" id="PBQ23107.1"/>
    </source>
</evidence>
<dbReference type="InterPro" id="IPR013325">
    <property type="entry name" value="RNA_pol_sigma_r2"/>
</dbReference>
<organism evidence="2 3">
    <name type="scientific">Levilactobacillus brevis</name>
    <name type="common">Lactobacillus brevis</name>
    <dbReference type="NCBI Taxonomy" id="1580"/>
    <lineage>
        <taxon>Bacteria</taxon>
        <taxon>Bacillati</taxon>
        <taxon>Bacillota</taxon>
        <taxon>Bacilli</taxon>
        <taxon>Lactobacillales</taxon>
        <taxon>Lactobacillaceae</taxon>
        <taxon>Levilactobacillus</taxon>
    </lineage>
</organism>
<comment type="caution">
    <text evidence="2">The sequence shown here is derived from an EMBL/GenBank/DDBJ whole genome shotgun (WGS) entry which is preliminary data.</text>
</comment>
<evidence type="ECO:0000259" key="1">
    <source>
        <dbReference type="Pfam" id="PF04542"/>
    </source>
</evidence>
<dbReference type="SUPFAM" id="SSF88946">
    <property type="entry name" value="Sigma2 domain of RNA polymerase sigma factors"/>
    <property type="match status" value="1"/>
</dbReference>
<dbReference type="GO" id="GO:0006352">
    <property type="term" value="P:DNA-templated transcription initiation"/>
    <property type="evidence" value="ECO:0007669"/>
    <property type="project" value="InterPro"/>
</dbReference>